<evidence type="ECO:0000256" key="4">
    <source>
        <dbReference type="ARBA" id="ARBA00022679"/>
    </source>
</evidence>
<dbReference type="SUPFAM" id="SSF53756">
    <property type="entry name" value="UDP-Glycosyltransferase/glycogen phosphorylase"/>
    <property type="match status" value="1"/>
</dbReference>
<feature type="region of interest" description="Disordered" evidence="8">
    <location>
        <begin position="430"/>
        <end position="454"/>
    </location>
</feature>
<gene>
    <name evidence="10" type="primary">waaA</name>
    <name evidence="10" type="ORF">NSPZN2_80135</name>
</gene>
<dbReference type="InterPro" id="IPR039901">
    <property type="entry name" value="Kdotransferase"/>
</dbReference>
<dbReference type="EMBL" id="CAJNBJ010000021">
    <property type="protein sequence ID" value="CAE6802542.1"/>
    <property type="molecule type" value="Genomic_DNA"/>
</dbReference>
<sequence>MWYLLYNSLLLLVSPIILCVLLAKQRCRRGLPQRLGLRAITRHLDANGFSTCIWIHAVSLGEVVAVAPLVRELRRRYPDARLVVSTVTETGREAVEQRLEGVAEHRYAPLDFPWVVNQAIEELRPNLYVFVETELWPNLLRSLWQRQIPSVLVNGRLSTRSFERQRLPVIRGFYRTMLNMITRCLMQSERDAQRMIDLGADAARVNCTGNIKFDQPVPQAAAGGRVVSKEALGFTERVQLVVAGSTHPGEEEAIVTAYQSLCETFPDLRLVLAPRHIERAAQVEQMVVAKGLAVSRRSVGSSGAMTGTGPRVVVLDTRGELALLYREAVVAFVGGTLVPVGGHNLLEPAVWGKPVLFGPHTDHCAEVAALLLNAQGGRIVPDAAGLAQGLRELLSDPATVNRMGQAARQVVADNQGALQRSADIIAALLPARGPSTEGQRRQRSERSLGHSERR</sequence>
<dbReference type="InterPro" id="IPR007507">
    <property type="entry name" value="Glycos_transf_N"/>
</dbReference>
<comment type="similarity">
    <text evidence="7">Belongs to the glycosyltransferase group 1 family.</text>
</comment>
<protein>
    <recommendedName>
        <fullName evidence="3 7">3-deoxy-D-manno-octulosonic acid transferase</fullName>
        <shortName evidence="7">Kdo transferase</shortName>
        <ecNumber evidence="2 7">2.4.99.12</ecNumber>
    </recommendedName>
    <alternativeName>
        <fullName evidence="5 7">Lipid IV(A) 3-deoxy-D-manno-octulosonic acid transferase</fullName>
    </alternativeName>
</protein>
<evidence type="ECO:0000256" key="3">
    <source>
        <dbReference type="ARBA" id="ARBA00019077"/>
    </source>
</evidence>
<comment type="pathway">
    <text evidence="1 7">Bacterial outer membrane biogenesis; LPS core biosynthesis.</text>
</comment>
<keyword evidence="4 7" id="KW-0808">Transferase</keyword>
<dbReference type="Gene3D" id="3.40.50.2000">
    <property type="entry name" value="Glycogen Phosphorylase B"/>
    <property type="match status" value="1"/>
</dbReference>
<comment type="subcellular location">
    <subcellularLocation>
        <location evidence="7">Cell membrane</location>
    </subcellularLocation>
</comment>
<keyword evidence="7" id="KW-0472">Membrane</keyword>
<evidence type="ECO:0000256" key="6">
    <source>
        <dbReference type="ARBA" id="ARBA00049183"/>
    </source>
</evidence>
<feature type="domain" description="3-deoxy-D-manno-octulosonic-acid transferase N-terminal" evidence="9">
    <location>
        <begin position="31"/>
        <end position="215"/>
    </location>
</feature>
<evidence type="ECO:0000313" key="11">
    <source>
        <dbReference type="Proteomes" id="UP000675880"/>
    </source>
</evidence>
<evidence type="ECO:0000313" key="10">
    <source>
        <dbReference type="EMBL" id="CAE6802542.1"/>
    </source>
</evidence>
<keyword evidence="11" id="KW-1185">Reference proteome</keyword>
<comment type="function">
    <text evidence="7">Involved in lipopolysaccharide (LPS) biosynthesis. Catalyzes the transfer of 3-deoxy-D-manno-octulosonate (Kdo) residue(s) from CMP-Kdo to lipid IV(A), the tetraacyldisaccharide-1,4'-bisphosphate precursor of lipid A.</text>
</comment>
<accession>A0ABN7MKH2</accession>
<evidence type="ECO:0000256" key="1">
    <source>
        <dbReference type="ARBA" id="ARBA00004713"/>
    </source>
</evidence>
<keyword evidence="7" id="KW-1003">Cell membrane</keyword>
<dbReference type="RefSeq" id="WP_213044294.1">
    <property type="nucleotide sequence ID" value="NZ_CAJNBJ010000021.1"/>
</dbReference>
<evidence type="ECO:0000259" key="9">
    <source>
        <dbReference type="Pfam" id="PF04413"/>
    </source>
</evidence>
<dbReference type="Pfam" id="PF04413">
    <property type="entry name" value="Glycos_transf_N"/>
    <property type="match status" value="1"/>
</dbReference>
<comment type="catalytic activity">
    <reaction evidence="6 7">
        <text>lipid IVA (E. coli) + CMP-3-deoxy-beta-D-manno-octulosonate = alpha-Kdo-(2-&gt;6)-lipid IVA (E. coli) + CMP + H(+)</text>
        <dbReference type="Rhea" id="RHEA:28066"/>
        <dbReference type="ChEBI" id="CHEBI:15378"/>
        <dbReference type="ChEBI" id="CHEBI:58603"/>
        <dbReference type="ChEBI" id="CHEBI:60364"/>
        <dbReference type="ChEBI" id="CHEBI:60377"/>
        <dbReference type="ChEBI" id="CHEBI:85987"/>
        <dbReference type="EC" id="2.4.99.12"/>
    </reaction>
</comment>
<keyword evidence="7" id="KW-0448">Lipopolysaccharide biosynthesis</keyword>
<proteinExistence type="inferred from homology"/>
<dbReference type="PANTHER" id="PTHR42755:SF1">
    <property type="entry name" value="3-DEOXY-D-MANNO-OCTULOSONIC ACID TRANSFERASE, MITOCHONDRIAL-RELATED"/>
    <property type="match status" value="1"/>
</dbReference>
<keyword evidence="10" id="KW-0328">Glycosyltransferase</keyword>
<evidence type="ECO:0000256" key="8">
    <source>
        <dbReference type="SAM" id="MobiDB-lite"/>
    </source>
</evidence>
<feature type="compositionally biased region" description="Basic and acidic residues" evidence="8">
    <location>
        <begin position="438"/>
        <end position="454"/>
    </location>
</feature>
<dbReference type="Proteomes" id="UP000675880">
    <property type="component" value="Unassembled WGS sequence"/>
</dbReference>
<dbReference type="EC" id="2.4.99.12" evidence="2 7"/>
<dbReference type="PANTHER" id="PTHR42755">
    <property type="entry name" value="3-DEOXY-MANNO-OCTULOSONATE CYTIDYLYLTRANSFERASE"/>
    <property type="match status" value="1"/>
</dbReference>
<evidence type="ECO:0000256" key="7">
    <source>
        <dbReference type="RuleBase" id="RU365103"/>
    </source>
</evidence>
<dbReference type="GO" id="GO:0043842">
    <property type="term" value="F:Kdo transferase activity"/>
    <property type="evidence" value="ECO:0007669"/>
    <property type="project" value="UniProtKB-EC"/>
</dbReference>
<dbReference type="Gene3D" id="3.40.50.11720">
    <property type="entry name" value="3-Deoxy-D-manno-octulosonic-acid transferase, N-terminal domain"/>
    <property type="match status" value="1"/>
</dbReference>
<organism evidence="10 11">
    <name type="scientific">Nitrospira defluvii</name>
    <dbReference type="NCBI Taxonomy" id="330214"/>
    <lineage>
        <taxon>Bacteria</taxon>
        <taxon>Pseudomonadati</taxon>
        <taxon>Nitrospirota</taxon>
        <taxon>Nitrospiria</taxon>
        <taxon>Nitrospirales</taxon>
        <taxon>Nitrospiraceae</taxon>
        <taxon>Nitrospira</taxon>
    </lineage>
</organism>
<comment type="caution">
    <text evidence="10">The sequence shown here is derived from an EMBL/GenBank/DDBJ whole genome shotgun (WGS) entry which is preliminary data.</text>
</comment>
<name>A0ABN7MKH2_9BACT</name>
<evidence type="ECO:0000256" key="5">
    <source>
        <dbReference type="ARBA" id="ARBA00031445"/>
    </source>
</evidence>
<evidence type="ECO:0000256" key="2">
    <source>
        <dbReference type="ARBA" id="ARBA00012621"/>
    </source>
</evidence>
<dbReference type="InterPro" id="IPR038107">
    <property type="entry name" value="Glycos_transf_N_sf"/>
</dbReference>
<reference evidence="10 11" key="1">
    <citation type="submission" date="2021-02" db="EMBL/GenBank/DDBJ databases">
        <authorList>
            <person name="Han P."/>
        </authorList>
    </citation>
    <scope>NUCLEOTIDE SEQUENCE [LARGE SCALE GENOMIC DNA]</scope>
    <source>
        <strain evidence="10">Candidatus Nitrospira sp. ZN2</strain>
    </source>
</reference>